<keyword evidence="3" id="KW-1185">Reference proteome</keyword>
<gene>
    <name evidence="2" type="primary">SKDI10G2285</name>
    <name evidence="2" type="ORF">SKDI_10G2285</name>
</gene>
<dbReference type="Pfam" id="PF09074">
    <property type="entry name" value="Mer2"/>
    <property type="match status" value="1"/>
</dbReference>
<evidence type="ECO:0000256" key="1">
    <source>
        <dbReference type="SAM" id="MobiDB-lite"/>
    </source>
</evidence>
<feature type="compositionally biased region" description="Polar residues" evidence="1">
    <location>
        <begin position="12"/>
        <end position="29"/>
    </location>
</feature>
<feature type="region of interest" description="Disordered" evidence="1">
    <location>
        <begin position="251"/>
        <end position="293"/>
    </location>
</feature>
<proteinExistence type="predicted"/>
<feature type="region of interest" description="Disordered" evidence="1">
    <location>
        <begin position="1"/>
        <end position="29"/>
    </location>
</feature>
<dbReference type="Proteomes" id="UP001162087">
    <property type="component" value="Chromosome 10"/>
</dbReference>
<dbReference type="RefSeq" id="XP_056083125.1">
    <property type="nucleotide sequence ID" value="XM_056229069.1"/>
</dbReference>
<sequence>MDSRARTDEVSTDVSETNSERSLMITETSSPFRSIFPHSGKVTNTGALEESDKQILEWAGKLELESMELRENSDKLIKVLNENSRTLCKSLDKFNQLLEQDGATDGNVKALIKDLGSQIESQLGKVSSSLLSRSDEKRVKPSIGDRQVLVEELSRYNSKITRHVTGKQHETEKSMRCTQEMLYNVGSQLEDIQKVLLSLSKDMQVLQARQISLEATFRENARHVYDRPDVSLNGTTLLHDMDEVHVNVKQRKKSAPPPTMMVTRSMKRGKSSSPTLSTSQDHNTDDDDDGSCRRLKRAARTIIPWEELRPDTLESEL</sequence>
<dbReference type="AlphaFoldDB" id="A0AA35J1I8"/>
<dbReference type="EMBL" id="OX365905">
    <property type="protein sequence ID" value="CAI4043842.1"/>
    <property type="molecule type" value="Genomic_DNA"/>
</dbReference>
<dbReference type="GO" id="GO:0007131">
    <property type="term" value="P:reciprocal meiotic recombination"/>
    <property type="evidence" value="ECO:0007669"/>
    <property type="project" value="InterPro"/>
</dbReference>
<dbReference type="GO" id="GO:0000794">
    <property type="term" value="C:condensed nuclear chromosome"/>
    <property type="evidence" value="ECO:0007669"/>
    <property type="project" value="InterPro"/>
</dbReference>
<evidence type="ECO:0000313" key="2">
    <source>
        <dbReference type="EMBL" id="CAI4043842.1"/>
    </source>
</evidence>
<feature type="compositionally biased region" description="Polar residues" evidence="1">
    <location>
        <begin position="271"/>
        <end position="281"/>
    </location>
</feature>
<organism evidence="2 3">
    <name type="scientific">Saccharomyces kudriavzevii (strain ATCC MYA-4449 / AS 2.2408 / CBS 8840 / NBRC 1802 / NCYC 2889)</name>
    <name type="common">Yeast</name>
    <dbReference type="NCBI Taxonomy" id="226230"/>
    <lineage>
        <taxon>Eukaryota</taxon>
        <taxon>Fungi</taxon>
        <taxon>Dikarya</taxon>
        <taxon>Ascomycota</taxon>
        <taxon>Saccharomycotina</taxon>
        <taxon>Saccharomycetes</taxon>
        <taxon>Saccharomycetales</taxon>
        <taxon>Saccharomycetaceae</taxon>
        <taxon>Saccharomyces</taxon>
    </lineage>
</organism>
<evidence type="ECO:0000313" key="3">
    <source>
        <dbReference type="Proteomes" id="UP001162087"/>
    </source>
</evidence>
<accession>A0AA35J1I8</accession>
<protein>
    <submittedName>
        <fullName evidence="2">Uncharacterized protein</fullName>
    </submittedName>
</protein>
<dbReference type="GeneID" id="80925057"/>
<dbReference type="InterPro" id="IPR015159">
    <property type="entry name" value="Rec107"/>
</dbReference>
<reference evidence="2" key="1">
    <citation type="submission" date="2022-10" db="EMBL/GenBank/DDBJ databases">
        <authorList>
            <person name="Byrne P K."/>
        </authorList>
    </citation>
    <scope>NUCLEOTIDE SEQUENCE</scope>
    <source>
        <strain evidence="2">IFO1802</strain>
    </source>
</reference>
<name>A0AA35J1I8_SACK1</name>